<keyword evidence="5" id="KW-1185">Reference proteome</keyword>
<feature type="domain" description="HTH tetR-type" evidence="3">
    <location>
        <begin position="8"/>
        <end position="72"/>
    </location>
</feature>
<dbReference type="GO" id="GO:0003677">
    <property type="term" value="F:DNA binding"/>
    <property type="evidence" value="ECO:0007669"/>
    <property type="project" value="UniProtKB-UniRule"/>
</dbReference>
<evidence type="ECO:0000256" key="2">
    <source>
        <dbReference type="PROSITE-ProRule" id="PRU00335"/>
    </source>
</evidence>
<dbReference type="Gene3D" id="1.10.357.10">
    <property type="entry name" value="Tetracycline Repressor, domain 2"/>
    <property type="match status" value="1"/>
</dbReference>
<gene>
    <name evidence="4" type="ORF">BL253_04910</name>
</gene>
<dbReference type="RefSeq" id="WP_076814000.1">
    <property type="nucleotide sequence ID" value="NZ_MOMC01000010.1"/>
</dbReference>
<organism evidence="4 5">
    <name type="scientific">Pseudofrankia asymbiotica</name>
    <dbReference type="NCBI Taxonomy" id="1834516"/>
    <lineage>
        <taxon>Bacteria</taxon>
        <taxon>Bacillati</taxon>
        <taxon>Actinomycetota</taxon>
        <taxon>Actinomycetes</taxon>
        <taxon>Frankiales</taxon>
        <taxon>Frankiaceae</taxon>
        <taxon>Pseudofrankia</taxon>
    </lineage>
</organism>
<keyword evidence="1 2" id="KW-0238">DNA-binding</keyword>
<dbReference type="Pfam" id="PF00440">
    <property type="entry name" value="TetR_N"/>
    <property type="match status" value="1"/>
</dbReference>
<dbReference type="PROSITE" id="PS50977">
    <property type="entry name" value="HTH_TETR_2"/>
    <property type="match status" value="1"/>
</dbReference>
<protein>
    <submittedName>
        <fullName evidence="4">TetR family transcriptional regulator</fullName>
    </submittedName>
</protein>
<comment type="caution">
    <text evidence="4">The sequence shown here is derived from an EMBL/GenBank/DDBJ whole genome shotgun (WGS) entry which is preliminary data.</text>
</comment>
<feature type="DNA-binding region" description="H-T-H motif" evidence="2">
    <location>
        <begin position="35"/>
        <end position="54"/>
    </location>
</feature>
<evidence type="ECO:0000313" key="5">
    <source>
        <dbReference type="Proteomes" id="UP000188929"/>
    </source>
</evidence>
<dbReference type="Proteomes" id="UP000188929">
    <property type="component" value="Unassembled WGS sequence"/>
</dbReference>
<dbReference type="InterPro" id="IPR001647">
    <property type="entry name" value="HTH_TetR"/>
</dbReference>
<evidence type="ECO:0000256" key="1">
    <source>
        <dbReference type="ARBA" id="ARBA00023125"/>
    </source>
</evidence>
<reference evidence="5" key="1">
    <citation type="submission" date="2016-10" db="EMBL/GenBank/DDBJ databases">
        <title>Frankia sp. NRRL B-16386 Genome sequencing.</title>
        <authorList>
            <person name="Ghodhbane-Gtari F."/>
            <person name="Swanson E."/>
            <person name="Gueddou A."/>
            <person name="Hezbri K."/>
            <person name="Ktari K."/>
            <person name="Nouioui I."/>
            <person name="Morris K."/>
            <person name="Simpson S."/>
            <person name="Abebe-Akele F."/>
            <person name="Thomas K."/>
            <person name="Gtari M."/>
            <person name="Tisa L.S."/>
        </authorList>
    </citation>
    <scope>NUCLEOTIDE SEQUENCE [LARGE SCALE GENOMIC DNA]</scope>
    <source>
        <strain evidence="5">NRRL B-16386</strain>
    </source>
</reference>
<dbReference type="AlphaFoldDB" id="A0A1V2IGQ3"/>
<dbReference type="OrthoDB" id="6077212at2"/>
<sequence>MATRRYEQRLRAQSAEQTRRRVLDAVYDQLPKIPSVDAVARQAGVARSTVYLVFGSRAGLFDALLHDVSERGGFADLVRAVQDPDPLTHLRGAVLASTRIYGGQRDVLVALRAEAASLEGALERTEQGRLGGLVHLANRLDENGLLAVEKDVAVDVLWTLTGFEAFDALHTGRGLPVDDVAARLLLTAERTLLRLPPP</sequence>
<dbReference type="EMBL" id="MOMC01000010">
    <property type="protein sequence ID" value="ONH32383.1"/>
    <property type="molecule type" value="Genomic_DNA"/>
</dbReference>
<dbReference type="SUPFAM" id="SSF46689">
    <property type="entry name" value="Homeodomain-like"/>
    <property type="match status" value="1"/>
</dbReference>
<accession>A0A1V2IGQ3</accession>
<dbReference type="STRING" id="1834516.BL253_04910"/>
<evidence type="ECO:0000313" key="4">
    <source>
        <dbReference type="EMBL" id="ONH32383.1"/>
    </source>
</evidence>
<evidence type="ECO:0000259" key="3">
    <source>
        <dbReference type="PROSITE" id="PS50977"/>
    </source>
</evidence>
<proteinExistence type="predicted"/>
<name>A0A1V2IGQ3_9ACTN</name>
<dbReference type="InterPro" id="IPR009057">
    <property type="entry name" value="Homeodomain-like_sf"/>
</dbReference>